<dbReference type="SUPFAM" id="SSF51069">
    <property type="entry name" value="Carbonic anhydrase"/>
    <property type="match status" value="1"/>
</dbReference>
<dbReference type="InterPro" id="IPR001148">
    <property type="entry name" value="CA_dom"/>
</dbReference>
<proteinExistence type="inferred from homology"/>
<evidence type="ECO:0000256" key="6">
    <source>
        <dbReference type="ARBA" id="ARBA00048348"/>
    </source>
</evidence>
<feature type="non-terminal residue" evidence="9">
    <location>
        <position position="233"/>
    </location>
</feature>
<comment type="caution">
    <text evidence="9">The sequence shown here is derived from an EMBL/GenBank/DDBJ whole genome shotgun (WGS) entry which is preliminary data.</text>
</comment>
<dbReference type="AlphaFoldDB" id="A0A813M6B8"/>
<accession>A0A813M6B8</accession>
<dbReference type="Pfam" id="PF00194">
    <property type="entry name" value="Carb_anhydrase"/>
    <property type="match status" value="1"/>
</dbReference>
<keyword evidence="3" id="KW-0479">Metal-binding</keyword>
<dbReference type="InterPro" id="IPR023561">
    <property type="entry name" value="Carbonic_anhydrase_a-class"/>
</dbReference>
<evidence type="ECO:0000256" key="4">
    <source>
        <dbReference type="ARBA" id="ARBA00022833"/>
    </source>
</evidence>
<dbReference type="InterPro" id="IPR036398">
    <property type="entry name" value="CA_dom_sf"/>
</dbReference>
<dbReference type="EC" id="4.2.1.1" evidence="2"/>
<evidence type="ECO:0000256" key="2">
    <source>
        <dbReference type="ARBA" id="ARBA00012925"/>
    </source>
</evidence>
<dbReference type="GO" id="GO:0004089">
    <property type="term" value="F:carbonate dehydratase activity"/>
    <property type="evidence" value="ECO:0007669"/>
    <property type="project" value="UniProtKB-EC"/>
</dbReference>
<keyword evidence="7" id="KW-0732">Signal</keyword>
<organism evidence="9 10">
    <name type="scientific">Polarella glacialis</name>
    <name type="common">Dinoflagellate</name>
    <dbReference type="NCBI Taxonomy" id="89957"/>
    <lineage>
        <taxon>Eukaryota</taxon>
        <taxon>Sar</taxon>
        <taxon>Alveolata</taxon>
        <taxon>Dinophyceae</taxon>
        <taxon>Suessiales</taxon>
        <taxon>Suessiaceae</taxon>
        <taxon>Polarella</taxon>
    </lineage>
</organism>
<dbReference type="PROSITE" id="PS51144">
    <property type="entry name" value="ALPHA_CA_2"/>
    <property type="match status" value="1"/>
</dbReference>
<feature type="chain" id="PRO_5032781909" description="carbonic anhydrase" evidence="7">
    <location>
        <begin position="29"/>
        <end position="233"/>
    </location>
</feature>
<evidence type="ECO:0000313" key="10">
    <source>
        <dbReference type="Proteomes" id="UP000626109"/>
    </source>
</evidence>
<feature type="signal peptide" evidence="7">
    <location>
        <begin position="1"/>
        <end position="28"/>
    </location>
</feature>
<sequence length="233" mass="25778">MTRFRKVPCHLCLCLCIVSMNWIRTAQGTIPSQSTWTYVDQRSWALLPGSFCSLESQQSPIDIGAGQLSYPVTMELTQKPGEMTLGPVAWTFPNPSINVSLKAGPLTWTIDIPPTFEGSSVTTYKGTRYALESITFKSPSEHTVEGVHTDLEVQLNHVSPAGQPALLVTSVLMRAKNNVPNHEFLDQVWSQFDVSESFAFVENPYLGLFPEDKSFVAYLGSLSVPPCNPSHRI</sequence>
<dbReference type="PANTHER" id="PTHR18952:SF265">
    <property type="entry name" value="CARBONIC ANHYDRASE"/>
    <property type="match status" value="1"/>
</dbReference>
<evidence type="ECO:0000256" key="5">
    <source>
        <dbReference type="ARBA" id="ARBA00023239"/>
    </source>
</evidence>
<dbReference type="EMBL" id="CAJNNW010037464">
    <property type="protein sequence ID" value="CAE8742010.1"/>
    <property type="molecule type" value="Genomic_DNA"/>
</dbReference>
<evidence type="ECO:0000256" key="1">
    <source>
        <dbReference type="ARBA" id="ARBA00010718"/>
    </source>
</evidence>
<dbReference type="Proteomes" id="UP000626109">
    <property type="component" value="Unassembled WGS sequence"/>
</dbReference>
<name>A0A813M6B8_POLGL</name>
<comment type="catalytic activity">
    <reaction evidence="6">
        <text>hydrogencarbonate + H(+) = CO2 + H2O</text>
        <dbReference type="Rhea" id="RHEA:10748"/>
        <dbReference type="ChEBI" id="CHEBI:15377"/>
        <dbReference type="ChEBI" id="CHEBI:15378"/>
        <dbReference type="ChEBI" id="CHEBI:16526"/>
        <dbReference type="ChEBI" id="CHEBI:17544"/>
        <dbReference type="EC" id="4.2.1.1"/>
    </reaction>
</comment>
<comment type="similarity">
    <text evidence="1">Belongs to the alpha-carbonic anhydrase family.</text>
</comment>
<evidence type="ECO:0000313" key="9">
    <source>
        <dbReference type="EMBL" id="CAE8742010.1"/>
    </source>
</evidence>
<gene>
    <name evidence="9" type="ORF">PGLA2088_LOCUS50770</name>
</gene>
<dbReference type="GO" id="GO:0008270">
    <property type="term" value="F:zinc ion binding"/>
    <property type="evidence" value="ECO:0007669"/>
    <property type="project" value="InterPro"/>
</dbReference>
<dbReference type="PANTHER" id="PTHR18952">
    <property type="entry name" value="CARBONIC ANHYDRASE"/>
    <property type="match status" value="1"/>
</dbReference>
<evidence type="ECO:0000256" key="3">
    <source>
        <dbReference type="ARBA" id="ARBA00022723"/>
    </source>
</evidence>
<reference evidence="9" key="1">
    <citation type="submission" date="2021-02" db="EMBL/GenBank/DDBJ databases">
        <authorList>
            <person name="Dougan E. K."/>
            <person name="Rhodes N."/>
            <person name="Thang M."/>
            <person name="Chan C."/>
        </authorList>
    </citation>
    <scope>NUCLEOTIDE SEQUENCE</scope>
</reference>
<dbReference type="SMART" id="SM01057">
    <property type="entry name" value="Carb_anhydrase"/>
    <property type="match status" value="1"/>
</dbReference>
<feature type="domain" description="Alpha-carbonic anhydrase" evidence="8">
    <location>
        <begin position="34"/>
        <end position="233"/>
    </location>
</feature>
<evidence type="ECO:0000256" key="7">
    <source>
        <dbReference type="SAM" id="SignalP"/>
    </source>
</evidence>
<evidence type="ECO:0000259" key="8">
    <source>
        <dbReference type="PROSITE" id="PS51144"/>
    </source>
</evidence>
<keyword evidence="4" id="KW-0862">Zinc</keyword>
<keyword evidence="5" id="KW-0456">Lyase</keyword>
<dbReference type="Gene3D" id="3.10.200.10">
    <property type="entry name" value="Alpha carbonic anhydrase"/>
    <property type="match status" value="1"/>
</dbReference>
<protein>
    <recommendedName>
        <fullName evidence="2">carbonic anhydrase</fullName>
        <ecNumber evidence="2">4.2.1.1</ecNumber>
    </recommendedName>
</protein>